<evidence type="ECO:0000256" key="2">
    <source>
        <dbReference type="ARBA" id="ARBA00022692"/>
    </source>
</evidence>
<dbReference type="PROSITE" id="PS50262">
    <property type="entry name" value="G_PROTEIN_RECEP_F1_2"/>
    <property type="match status" value="1"/>
</dbReference>
<accession>A0A8B6FH04</accession>
<evidence type="ECO:0000256" key="3">
    <source>
        <dbReference type="ARBA" id="ARBA00022989"/>
    </source>
</evidence>
<evidence type="ECO:0000256" key="8">
    <source>
        <dbReference type="SAM" id="MobiDB-lite"/>
    </source>
</evidence>
<dbReference type="PRINTS" id="PR00237">
    <property type="entry name" value="GPCRRHODOPSN"/>
</dbReference>
<dbReference type="GO" id="GO:0016020">
    <property type="term" value="C:membrane"/>
    <property type="evidence" value="ECO:0007669"/>
    <property type="project" value="UniProtKB-SubCell"/>
</dbReference>
<dbReference type="InterPro" id="IPR050125">
    <property type="entry name" value="GPCR_opsins"/>
</dbReference>
<comment type="subcellular location">
    <subcellularLocation>
        <location evidence="1">Membrane</location>
        <topology evidence="1">Multi-pass membrane protein</topology>
    </subcellularLocation>
</comment>
<proteinExistence type="predicted"/>
<dbReference type="SUPFAM" id="SSF81321">
    <property type="entry name" value="Family A G protein-coupled receptor-like"/>
    <property type="match status" value="1"/>
</dbReference>
<dbReference type="PANTHER" id="PTHR24240">
    <property type="entry name" value="OPSIN"/>
    <property type="match status" value="1"/>
</dbReference>
<keyword evidence="5 9" id="KW-0472">Membrane</keyword>
<evidence type="ECO:0000256" key="9">
    <source>
        <dbReference type="SAM" id="Phobius"/>
    </source>
</evidence>
<evidence type="ECO:0000256" key="4">
    <source>
        <dbReference type="ARBA" id="ARBA00023040"/>
    </source>
</evidence>
<dbReference type="InterPro" id="IPR000276">
    <property type="entry name" value="GPCR_Rhodpsn"/>
</dbReference>
<dbReference type="GO" id="GO:0004930">
    <property type="term" value="F:G protein-coupled receptor activity"/>
    <property type="evidence" value="ECO:0007669"/>
    <property type="project" value="UniProtKB-KW"/>
</dbReference>
<dbReference type="OrthoDB" id="6144963at2759"/>
<reference evidence="11" key="1">
    <citation type="submission" date="2018-11" db="EMBL/GenBank/DDBJ databases">
        <authorList>
            <person name="Alioto T."/>
            <person name="Alioto T."/>
        </authorList>
    </citation>
    <scope>NUCLEOTIDE SEQUENCE</scope>
</reference>
<evidence type="ECO:0000256" key="5">
    <source>
        <dbReference type="ARBA" id="ARBA00023136"/>
    </source>
</evidence>
<feature type="transmembrane region" description="Helical" evidence="9">
    <location>
        <begin position="58"/>
        <end position="82"/>
    </location>
</feature>
<evidence type="ECO:0000259" key="10">
    <source>
        <dbReference type="PROSITE" id="PS50262"/>
    </source>
</evidence>
<dbReference type="EMBL" id="UYJE01006715">
    <property type="protein sequence ID" value="VDI48349.1"/>
    <property type="molecule type" value="Genomic_DNA"/>
</dbReference>
<gene>
    <name evidence="11" type="ORF">MGAL_10B087371</name>
</gene>
<evidence type="ECO:0000256" key="6">
    <source>
        <dbReference type="ARBA" id="ARBA00023170"/>
    </source>
</evidence>
<feature type="compositionally biased region" description="Polar residues" evidence="8">
    <location>
        <begin position="140"/>
        <end position="154"/>
    </location>
</feature>
<feature type="domain" description="G-protein coupled receptors family 1 profile" evidence="10">
    <location>
        <begin position="1"/>
        <end position="110"/>
    </location>
</feature>
<organism evidence="11 12">
    <name type="scientific">Mytilus galloprovincialis</name>
    <name type="common">Mediterranean mussel</name>
    <dbReference type="NCBI Taxonomy" id="29158"/>
    <lineage>
        <taxon>Eukaryota</taxon>
        <taxon>Metazoa</taxon>
        <taxon>Spiralia</taxon>
        <taxon>Lophotrochozoa</taxon>
        <taxon>Mollusca</taxon>
        <taxon>Bivalvia</taxon>
        <taxon>Autobranchia</taxon>
        <taxon>Pteriomorphia</taxon>
        <taxon>Mytilida</taxon>
        <taxon>Mytiloidea</taxon>
        <taxon>Mytilidae</taxon>
        <taxon>Mytilinae</taxon>
        <taxon>Mytilus</taxon>
    </lineage>
</organism>
<dbReference type="Gene3D" id="1.20.1070.10">
    <property type="entry name" value="Rhodopsin 7-helix transmembrane proteins"/>
    <property type="match status" value="1"/>
</dbReference>
<name>A0A8B6FH04_MYTGA</name>
<keyword evidence="12" id="KW-1185">Reference proteome</keyword>
<protein>
    <submittedName>
        <fullName evidence="11">R-opsin</fullName>
    </submittedName>
</protein>
<keyword evidence="7" id="KW-0807">Transducer</keyword>
<dbReference type="InterPro" id="IPR017452">
    <property type="entry name" value="GPCR_Rhodpsn_7TM"/>
</dbReference>
<feature type="region of interest" description="Disordered" evidence="8">
    <location>
        <begin position="140"/>
        <end position="174"/>
    </location>
</feature>
<evidence type="ECO:0000256" key="1">
    <source>
        <dbReference type="ARBA" id="ARBA00004141"/>
    </source>
</evidence>
<evidence type="ECO:0000313" key="12">
    <source>
        <dbReference type="Proteomes" id="UP000596742"/>
    </source>
</evidence>
<dbReference type="Proteomes" id="UP000596742">
    <property type="component" value="Unassembled WGS sequence"/>
</dbReference>
<sequence length="174" mass="19441">MLNSTSNSSSNEEVPEEIYVFLGVYLSVIRSSNKNSVWGKHSRILQNKLKLEKKLMKTVILMIGAFLLSWTPYAVVAFWRAFGLGNVPVVASGIPAILAKTSAIWNVFIYTFSNTQFRDALYQLIPCQDLRKKLIPLNDSSASPEKINQPSSAQGKELLTSEDNECIPLEKVET</sequence>
<keyword evidence="6" id="KW-0675">Receptor</keyword>
<evidence type="ECO:0000313" key="11">
    <source>
        <dbReference type="EMBL" id="VDI48349.1"/>
    </source>
</evidence>
<dbReference type="AlphaFoldDB" id="A0A8B6FH04"/>
<comment type="caution">
    <text evidence="11">The sequence shown here is derived from an EMBL/GenBank/DDBJ whole genome shotgun (WGS) entry which is preliminary data.</text>
</comment>
<feature type="transmembrane region" description="Helical" evidence="9">
    <location>
        <begin position="94"/>
        <end position="112"/>
    </location>
</feature>
<keyword evidence="3 9" id="KW-1133">Transmembrane helix</keyword>
<evidence type="ECO:0000256" key="7">
    <source>
        <dbReference type="ARBA" id="ARBA00023224"/>
    </source>
</evidence>
<keyword evidence="4" id="KW-0297">G-protein coupled receptor</keyword>
<keyword evidence="2 9" id="KW-0812">Transmembrane</keyword>